<accession>A0AA88H882</accession>
<keyword evidence="1" id="KW-0732">Signal</keyword>
<evidence type="ECO:0000256" key="1">
    <source>
        <dbReference type="SAM" id="SignalP"/>
    </source>
</evidence>
<evidence type="ECO:0000313" key="3">
    <source>
        <dbReference type="Proteomes" id="UP001187531"/>
    </source>
</evidence>
<feature type="signal peptide" evidence="1">
    <location>
        <begin position="1"/>
        <end position="20"/>
    </location>
</feature>
<evidence type="ECO:0000313" key="2">
    <source>
        <dbReference type="EMBL" id="KAK2704045.1"/>
    </source>
</evidence>
<comment type="caution">
    <text evidence="2">The sequence shown here is derived from an EMBL/GenBank/DDBJ whole genome shotgun (WGS) entry which is preliminary data.</text>
</comment>
<reference evidence="2" key="1">
    <citation type="submission" date="2023-07" db="EMBL/GenBank/DDBJ databases">
        <title>Chromosome-level genome assembly of Artemia franciscana.</title>
        <authorList>
            <person name="Jo E."/>
        </authorList>
    </citation>
    <scope>NUCLEOTIDE SEQUENCE</scope>
    <source>
        <tissue evidence="2">Whole body</tissue>
    </source>
</reference>
<name>A0AA88H882_ARTSF</name>
<sequence length="99" mass="9761">MTHVFYLATLIVTAFAGAEAGYSGSPSTVYGSSGISSHSGGYGSANIGFAYGGPLGGGIALGYMGSPGVSSLGNGYGTEMDIARIMGGGWLALTLKIDL</sequence>
<keyword evidence="3" id="KW-1185">Reference proteome</keyword>
<dbReference type="EMBL" id="JAVRJZ010000040">
    <property type="protein sequence ID" value="KAK2704045.1"/>
    <property type="molecule type" value="Genomic_DNA"/>
</dbReference>
<proteinExistence type="predicted"/>
<organism evidence="2 3">
    <name type="scientific">Artemia franciscana</name>
    <name type="common">Brine shrimp</name>
    <name type="synonym">Artemia sanfranciscana</name>
    <dbReference type="NCBI Taxonomy" id="6661"/>
    <lineage>
        <taxon>Eukaryota</taxon>
        <taxon>Metazoa</taxon>
        <taxon>Ecdysozoa</taxon>
        <taxon>Arthropoda</taxon>
        <taxon>Crustacea</taxon>
        <taxon>Branchiopoda</taxon>
        <taxon>Anostraca</taxon>
        <taxon>Artemiidae</taxon>
        <taxon>Artemia</taxon>
    </lineage>
</organism>
<protein>
    <submittedName>
        <fullName evidence="2">Uncharacterized protein</fullName>
    </submittedName>
</protein>
<dbReference type="AlphaFoldDB" id="A0AA88H882"/>
<dbReference type="Proteomes" id="UP001187531">
    <property type="component" value="Unassembled WGS sequence"/>
</dbReference>
<gene>
    <name evidence="2" type="ORF">QYM36_017621</name>
</gene>
<feature type="chain" id="PRO_5041710722" evidence="1">
    <location>
        <begin position="21"/>
        <end position="99"/>
    </location>
</feature>